<dbReference type="PANTHER" id="PTHR43022:SF1">
    <property type="entry name" value="PROTEIN SMF"/>
    <property type="match status" value="1"/>
</dbReference>
<dbReference type="InterPro" id="IPR036388">
    <property type="entry name" value="WH-like_DNA-bd_sf"/>
</dbReference>
<dbReference type="PANTHER" id="PTHR43022">
    <property type="entry name" value="PROTEIN SMF"/>
    <property type="match status" value="1"/>
</dbReference>
<proteinExistence type="inferred from homology"/>
<evidence type="ECO:0000313" key="5">
    <source>
        <dbReference type="Proteomes" id="UP001144297"/>
    </source>
</evidence>
<dbReference type="InterPro" id="IPR041614">
    <property type="entry name" value="DprA_WH"/>
</dbReference>
<dbReference type="Gene3D" id="3.40.50.450">
    <property type="match status" value="1"/>
</dbReference>
<keyword evidence="5" id="KW-1185">Reference proteome</keyword>
<dbReference type="Pfam" id="PF17782">
    <property type="entry name" value="WHD_DprA"/>
    <property type="match status" value="1"/>
</dbReference>
<dbReference type="Pfam" id="PF02481">
    <property type="entry name" value="DNA_processg_A"/>
    <property type="match status" value="1"/>
</dbReference>
<evidence type="ECO:0000256" key="1">
    <source>
        <dbReference type="ARBA" id="ARBA00006525"/>
    </source>
</evidence>
<dbReference type="AlphaFoldDB" id="A0A9W6GGY6"/>
<dbReference type="Proteomes" id="UP001144297">
    <property type="component" value="Unassembled WGS sequence"/>
</dbReference>
<organism evidence="4 5">
    <name type="scientific">Thermodesulfovibrio yellowstonii</name>
    <dbReference type="NCBI Taxonomy" id="28262"/>
    <lineage>
        <taxon>Bacteria</taxon>
        <taxon>Pseudomonadati</taxon>
        <taxon>Nitrospirota</taxon>
        <taxon>Thermodesulfovibrionia</taxon>
        <taxon>Thermodesulfovibrionales</taxon>
        <taxon>Thermodesulfovibrionaceae</taxon>
        <taxon>Thermodesulfovibrio</taxon>
    </lineage>
</organism>
<protein>
    <submittedName>
        <fullName evidence="4">DNA processing protein DprA</fullName>
    </submittedName>
</protein>
<sequence length="368" mass="41085">MISEEIRYCLALNEIKDIGPVLLKRLFSRFGLAKQIFNATIDELAYVEGIGIEKAKRIKNFDKWNVIEKLIKLCENRDIAIYSFSDEKYPKLLKEIHDPPVVLFCRGELLSEDNAALSIVGSRRLSEYGRRITERLAYDLACLGITIVSGLARGIDSVAHNSTLSAGGRTIAILGSGVSCIYPPENKMLAEKIIKNGAIISEFYPDEGPRKENFPRRNRIISGLSFGTLVTEATINSGALITASFALEQGREVFAVPGNITSKNSEGTNYLIQKGAKLVTKVEDILEEIEQFIPLLKKITTELSNETTKTDRLDNDEKIVFNILNEPLYLDEIILKTGMNTAKVLEILLSLEIDGLINKIEGKYVRRI</sequence>
<feature type="domain" description="DprA winged helix" evidence="3">
    <location>
        <begin position="309"/>
        <end position="362"/>
    </location>
</feature>
<feature type="domain" description="Smf/DprA SLOG" evidence="2">
    <location>
        <begin position="82"/>
        <end position="289"/>
    </location>
</feature>
<name>A0A9W6GGY6_9BACT</name>
<dbReference type="NCBIfam" id="TIGR00732">
    <property type="entry name" value="dprA"/>
    <property type="match status" value="1"/>
</dbReference>
<evidence type="ECO:0000259" key="3">
    <source>
        <dbReference type="Pfam" id="PF17782"/>
    </source>
</evidence>
<dbReference type="InterPro" id="IPR003488">
    <property type="entry name" value="DprA"/>
</dbReference>
<dbReference type="Pfam" id="PF14520">
    <property type="entry name" value="HHH_5"/>
    <property type="match status" value="1"/>
</dbReference>
<evidence type="ECO:0000313" key="4">
    <source>
        <dbReference type="EMBL" id="GLI53616.1"/>
    </source>
</evidence>
<comment type="similarity">
    <text evidence="1">Belongs to the DprA/Smf family.</text>
</comment>
<gene>
    <name evidence="4" type="ORF">TISLANDTSLP1_13090</name>
</gene>
<accession>A0A9W6GGY6</accession>
<dbReference type="InterPro" id="IPR010994">
    <property type="entry name" value="RuvA_2-like"/>
</dbReference>
<dbReference type="InterPro" id="IPR057666">
    <property type="entry name" value="DrpA_SLOG"/>
</dbReference>
<dbReference type="Gene3D" id="1.10.10.10">
    <property type="entry name" value="Winged helix-like DNA-binding domain superfamily/Winged helix DNA-binding domain"/>
    <property type="match status" value="1"/>
</dbReference>
<evidence type="ECO:0000259" key="2">
    <source>
        <dbReference type="Pfam" id="PF02481"/>
    </source>
</evidence>
<dbReference type="SUPFAM" id="SSF47781">
    <property type="entry name" value="RuvA domain 2-like"/>
    <property type="match status" value="1"/>
</dbReference>
<dbReference type="GO" id="GO:0009294">
    <property type="term" value="P:DNA-mediated transformation"/>
    <property type="evidence" value="ECO:0007669"/>
    <property type="project" value="InterPro"/>
</dbReference>
<comment type="caution">
    <text evidence="4">The sequence shown here is derived from an EMBL/GenBank/DDBJ whole genome shotgun (WGS) entry which is preliminary data.</text>
</comment>
<dbReference type="SUPFAM" id="SSF102405">
    <property type="entry name" value="MCP/YpsA-like"/>
    <property type="match status" value="1"/>
</dbReference>
<reference evidence="4" key="1">
    <citation type="submission" date="2022-12" db="EMBL/GenBank/DDBJ databases">
        <title>Reference genome sequencing for broad-spectrum identification of bacterial and archaeal isolates by mass spectrometry.</title>
        <authorList>
            <person name="Sekiguchi Y."/>
            <person name="Tourlousse D.M."/>
        </authorList>
    </citation>
    <scope>NUCLEOTIDE SEQUENCE</scope>
    <source>
        <strain evidence="4">TSL-P1</strain>
    </source>
</reference>
<dbReference type="EMBL" id="BSDX01000001">
    <property type="protein sequence ID" value="GLI53616.1"/>
    <property type="molecule type" value="Genomic_DNA"/>
</dbReference>